<dbReference type="Gene3D" id="3.30.70.270">
    <property type="match status" value="1"/>
</dbReference>
<organism evidence="3 4">
    <name type="scientific">Sphingomonas sabuli</name>
    <dbReference type="NCBI Taxonomy" id="2764186"/>
    <lineage>
        <taxon>Bacteria</taxon>
        <taxon>Pseudomonadati</taxon>
        <taxon>Pseudomonadota</taxon>
        <taxon>Alphaproteobacteria</taxon>
        <taxon>Sphingomonadales</taxon>
        <taxon>Sphingomonadaceae</taxon>
        <taxon>Sphingomonas</taxon>
    </lineage>
</organism>
<keyword evidence="4" id="KW-1185">Reference proteome</keyword>
<evidence type="ECO:0000259" key="1">
    <source>
        <dbReference type="PROSITE" id="PS50883"/>
    </source>
</evidence>
<name>A0A7G9L4Y1_9SPHN</name>
<evidence type="ECO:0000313" key="4">
    <source>
        <dbReference type="Proteomes" id="UP000515861"/>
    </source>
</evidence>
<dbReference type="Gene3D" id="3.20.20.450">
    <property type="entry name" value="EAL domain"/>
    <property type="match status" value="1"/>
</dbReference>
<dbReference type="PROSITE" id="PS50883">
    <property type="entry name" value="EAL"/>
    <property type="match status" value="1"/>
</dbReference>
<gene>
    <name evidence="3" type="ORF">H8M03_04985</name>
</gene>
<dbReference type="PANTHER" id="PTHR44757">
    <property type="entry name" value="DIGUANYLATE CYCLASE DGCP"/>
    <property type="match status" value="1"/>
</dbReference>
<evidence type="ECO:0000259" key="2">
    <source>
        <dbReference type="PROSITE" id="PS50887"/>
    </source>
</evidence>
<reference evidence="3 4" key="1">
    <citation type="submission" date="2020-08" db="EMBL/GenBank/DDBJ databases">
        <title>Sphingomonas sp. sand1-3 16S ribosomal RNA gene Genome sequencing and assembly.</title>
        <authorList>
            <person name="Kang M."/>
        </authorList>
    </citation>
    <scope>NUCLEOTIDE SEQUENCE [LARGE SCALE GENOMIC DNA]</scope>
    <source>
        <strain evidence="4">sand1-3</strain>
    </source>
</reference>
<dbReference type="InterPro" id="IPR029787">
    <property type="entry name" value="Nucleotide_cyclase"/>
</dbReference>
<feature type="domain" description="EAL" evidence="1">
    <location>
        <begin position="190"/>
        <end position="446"/>
    </location>
</feature>
<dbReference type="InterPro" id="IPR052155">
    <property type="entry name" value="Biofilm_reg_signaling"/>
</dbReference>
<dbReference type="CDD" id="cd01948">
    <property type="entry name" value="EAL"/>
    <property type="match status" value="1"/>
</dbReference>
<dbReference type="InterPro" id="IPR035919">
    <property type="entry name" value="EAL_sf"/>
</dbReference>
<dbReference type="SMART" id="SM00267">
    <property type="entry name" value="GGDEF"/>
    <property type="match status" value="1"/>
</dbReference>
<dbReference type="RefSeq" id="WP_187480635.1">
    <property type="nucleotide sequence ID" value="NZ_CP060697.1"/>
</dbReference>
<protein>
    <submittedName>
        <fullName evidence="3">Bifunctional diguanylate cyclase/phosphodiesterase</fullName>
    </submittedName>
</protein>
<feature type="domain" description="GGDEF" evidence="2">
    <location>
        <begin position="36"/>
        <end position="181"/>
    </location>
</feature>
<dbReference type="InterPro" id="IPR001633">
    <property type="entry name" value="EAL_dom"/>
</dbReference>
<dbReference type="SUPFAM" id="SSF141868">
    <property type="entry name" value="EAL domain-like"/>
    <property type="match status" value="1"/>
</dbReference>
<dbReference type="Proteomes" id="UP000515861">
    <property type="component" value="Chromosome"/>
</dbReference>
<dbReference type="PROSITE" id="PS50887">
    <property type="entry name" value="GGDEF"/>
    <property type="match status" value="1"/>
</dbReference>
<dbReference type="Pfam" id="PF00990">
    <property type="entry name" value="GGDEF"/>
    <property type="match status" value="1"/>
</dbReference>
<dbReference type="KEGG" id="ssau:H8M03_04985"/>
<dbReference type="InterPro" id="IPR000160">
    <property type="entry name" value="GGDEF_dom"/>
</dbReference>
<dbReference type="NCBIfam" id="TIGR00254">
    <property type="entry name" value="GGDEF"/>
    <property type="match status" value="1"/>
</dbReference>
<accession>A0A7G9L4Y1</accession>
<dbReference type="Pfam" id="PF00563">
    <property type="entry name" value="EAL"/>
    <property type="match status" value="1"/>
</dbReference>
<sequence length="454" mass="49463">MLKHDTRHDPLTGLPNRVMLAERSHTVFDAHAAQLEQLAVLAIDLDGFKAVNDRCGHDVGDALLVEVGHRLVSTANHWRVELSKAGVDCKTLVARTGGDEFVVLLDGVRRMSDLLALANAIHDSIAAPITLLGESMGIAASIGVARGTAEYAEIGHLQRDADLAMYEAKAAGPGRTVAFTTELGITARKRRVLEQELREAVLAHQFVPYYQPIVSMTGGNRIVGFEALARWVKPDQSVIEPEGFIAAAEETGLIVFIGDAILREVCRALGRLRRVEDGAEAPFISVNIAAQQFLQRNFVEQLGIVLAETCADPAGLRLEVTESVAIIDPERTAEVLTEIRAMGIHTSLDDFGTGYSSLSYLQVLPFDSLKIDRSFVTQLQEPKCMSIVRTIMDLANRLELEVVAEGIDNRAHADILAAMGCQLGQGYLFGRPVNEFQAFGQWFDRKRSAGARAA</sequence>
<dbReference type="EMBL" id="CP060697">
    <property type="protein sequence ID" value="QNM83680.1"/>
    <property type="molecule type" value="Genomic_DNA"/>
</dbReference>
<dbReference type="InterPro" id="IPR043128">
    <property type="entry name" value="Rev_trsase/Diguanyl_cyclase"/>
</dbReference>
<dbReference type="PANTHER" id="PTHR44757:SF2">
    <property type="entry name" value="BIOFILM ARCHITECTURE MAINTENANCE PROTEIN MBAA"/>
    <property type="match status" value="1"/>
</dbReference>
<dbReference type="SUPFAM" id="SSF55073">
    <property type="entry name" value="Nucleotide cyclase"/>
    <property type="match status" value="1"/>
</dbReference>
<evidence type="ECO:0000313" key="3">
    <source>
        <dbReference type="EMBL" id="QNM83680.1"/>
    </source>
</evidence>
<dbReference type="AlphaFoldDB" id="A0A7G9L4Y1"/>
<dbReference type="CDD" id="cd01949">
    <property type="entry name" value="GGDEF"/>
    <property type="match status" value="1"/>
</dbReference>
<dbReference type="SMART" id="SM00052">
    <property type="entry name" value="EAL"/>
    <property type="match status" value="1"/>
</dbReference>
<proteinExistence type="predicted"/>